<feature type="compositionally biased region" description="Basic and acidic residues" evidence="2">
    <location>
        <begin position="56"/>
        <end position="85"/>
    </location>
</feature>
<protein>
    <submittedName>
        <fullName evidence="3">Uncharacterized protein</fullName>
    </submittedName>
</protein>
<proteinExistence type="predicted"/>
<evidence type="ECO:0000256" key="1">
    <source>
        <dbReference type="SAM" id="Coils"/>
    </source>
</evidence>
<keyword evidence="1" id="KW-0175">Coiled coil</keyword>
<dbReference type="Proteomes" id="UP000287651">
    <property type="component" value="Unassembled WGS sequence"/>
</dbReference>
<evidence type="ECO:0000313" key="3">
    <source>
        <dbReference type="EMBL" id="RRT83967.1"/>
    </source>
</evidence>
<dbReference type="EMBL" id="AMZH03000400">
    <property type="protein sequence ID" value="RRT83967.1"/>
    <property type="molecule type" value="Genomic_DNA"/>
</dbReference>
<feature type="region of interest" description="Disordered" evidence="2">
    <location>
        <begin position="16"/>
        <end position="120"/>
    </location>
</feature>
<evidence type="ECO:0000313" key="4">
    <source>
        <dbReference type="Proteomes" id="UP000287651"/>
    </source>
</evidence>
<sequence>MVGFAEMVNMSLMRGLPKVRGGRPGSASLVPANTSVLEHPREPISPPNVQEIPPEEDARGTSIERAKRTPEVPNKRPTEELTDQRKKSKVSSRHRSHRGGDGRDRSESRAAKGKELAAPTEGTPIARVRPRSMKELFAVQLRKDVRDYHAIRVSEQLECASDAHLEINLAQLAPGEQIWLDGEASATYVRATQIPCLVGDMYTLPSKVLMARATKALVLLEILREEIQRLKDDCNPDVVVLTEQRAAEAQALADNLKTELEELVEAQGRFDDSQGQLADTQELLADSEGQLRNLRTQVRQIEDELLNLTWAMDALRVDLPKQAIKEYKKSPGFEMGLVRIGRVFLEYDYQLVLAQLEARHPDVKIEEDPFTFLPEDADILMTEEQPFDDSPSPADG</sequence>
<feature type="coiled-coil region" evidence="1">
    <location>
        <begin position="213"/>
        <end position="311"/>
    </location>
</feature>
<gene>
    <name evidence="3" type="ORF">B296_00015426</name>
</gene>
<accession>A0A427B692</accession>
<feature type="compositionally biased region" description="Basic and acidic residues" evidence="2">
    <location>
        <begin position="98"/>
        <end position="115"/>
    </location>
</feature>
<name>A0A427B692_ENSVE</name>
<reference evidence="3 4" key="1">
    <citation type="journal article" date="2014" name="Agronomy (Basel)">
        <title>A Draft Genome Sequence for Ensete ventricosum, the Drought-Tolerant Tree Against Hunger.</title>
        <authorList>
            <person name="Harrison J."/>
            <person name="Moore K.A."/>
            <person name="Paszkiewicz K."/>
            <person name="Jones T."/>
            <person name="Grant M."/>
            <person name="Ambacheew D."/>
            <person name="Muzemil S."/>
            <person name="Studholme D.J."/>
        </authorList>
    </citation>
    <scope>NUCLEOTIDE SEQUENCE [LARGE SCALE GENOMIC DNA]</scope>
</reference>
<dbReference type="AlphaFoldDB" id="A0A427B692"/>
<organism evidence="3 4">
    <name type="scientific">Ensete ventricosum</name>
    <name type="common">Abyssinian banana</name>
    <name type="synonym">Musa ensete</name>
    <dbReference type="NCBI Taxonomy" id="4639"/>
    <lineage>
        <taxon>Eukaryota</taxon>
        <taxon>Viridiplantae</taxon>
        <taxon>Streptophyta</taxon>
        <taxon>Embryophyta</taxon>
        <taxon>Tracheophyta</taxon>
        <taxon>Spermatophyta</taxon>
        <taxon>Magnoliopsida</taxon>
        <taxon>Liliopsida</taxon>
        <taxon>Zingiberales</taxon>
        <taxon>Musaceae</taxon>
        <taxon>Ensete</taxon>
    </lineage>
</organism>
<comment type="caution">
    <text evidence="3">The sequence shown here is derived from an EMBL/GenBank/DDBJ whole genome shotgun (WGS) entry which is preliminary data.</text>
</comment>
<feature type="compositionally biased region" description="Basic residues" evidence="2">
    <location>
        <begin position="86"/>
        <end position="97"/>
    </location>
</feature>
<evidence type="ECO:0000256" key="2">
    <source>
        <dbReference type="SAM" id="MobiDB-lite"/>
    </source>
</evidence>